<accession>A0A1G8L5B7</accession>
<protein>
    <submittedName>
        <fullName evidence="1">Uncharacterized protein</fullName>
    </submittedName>
</protein>
<sequence length="120" mass="13623">MAEATHRNGWHAERTDAAVTVSRGRPVRFDLAVEARFPVMGRERLARQIRQDMWRALQRLRGFRPAVQVMRDGGGLRVVAGGAVDAPFPRQRAEAVIRDILENPANRARWQRFAGGRHDT</sequence>
<dbReference type="AlphaFoldDB" id="A0A1G8L5B7"/>
<organism evidence="1 2">
    <name type="scientific">Lutimaribacter saemankumensis</name>
    <dbReference type="NCBI Taxonomy" id="490829"/>
    <lineage>
        <taxon>Bacteria</taxon>
        <taxon>Pseudomonadati</taxon>
        <taxon>Pseudomonadota</taxon>
        <taxon>Alphaproteobacteria</taxon>
        <taxon>Rhodobacterales</taxon>
        <taxon>Roseobacteraceae</taxon>
        <taxon>Lutimaribacter</taxon>
    </lineage>
</organism>
<dbReference type="Proteomes" id="UP000199340">
    <property type="component" value="Unassembled WGS sequence"/>
</dbReference>
<evidence type="ECO:0000313" key="2">
    <source>
        <dbReference type="Proteomes" id="UP000199340"/>
    </source>
</evidence>
<evidence type="ECO:0000313" key="1">
    <source>
        <dbReference type="EMBL" id="SDI50879.1"/>
    </source>
</evidence>
<dbReference type="OrthoDB" id="7658483at2"/>
<gene>
    <name evidence="1" type="ORF">SAMN05421850_103183</name>
</gene>
<reference evidence="1 2" key="1">
    <citation type="submission" date="2016-10" db="EMBL/GenBank/DDBJ databases">
        <authorList>
            <person name="de Groot N.N."/>
        </authorList>
    </citation>
    <scope>NUCLEOTIDE SEQUENCE [LARGE SCALE GENOMIC DNA]</scope>
    <source>
        <strain evidence="1 2">DSM 28010</strain>
    </source>
</reference>
<dbReference type="STRING" id="490829.SAMN05421850_103183"/>
<dbReference type="RefSeq" id="WP_090028137.1">
    <property type="nucleotide sequence ID" value="NZ_FNEB01000003.1"/>
</dbReference>
<dbReference type="EMBL" id="FNEB01000003">
    <property type="protein sequence ID" value="SDI50879.1"/>
    <property type="molecule type" value="Genomic_DNA"/>
</dbReference>
<name>A0A1G8L5B7_9RHOB</name>
<proteinExistence type="predicted"/>
<keyword evidence="2" id="KW-1185">Reference proteome</keyword>